<proteinExistence type="predicted"/>
<dbReference type="Pfam" id="PF04998">
    <property type="entry name" value="RNA_pol_Rpb1_5"/>
    <property type="match status" value="1"/>
</dbReference>
<gene>
    <name evidence="9" type="ORF">BDQ12DRAFT_698861</name>
</gene>
<dbReference type="GO" id="GO:0003899">
    <property type="term" value="F:DNA-directed RNA polymerase activity"/>
    <property type="evidence" value="ECO:0007669"/>
    <property type="project" value="UniProtKB-EC"/>
</dbReference>
<dbReference type="SUPFAM" id="SSF64484">
    <property type="entry name" value="beta and beta-prime subunits of DNA dependent RNA-polymerase"/>
    <property type="match status" value="1"/>
</dbReference>
<dbReference type="InterPro" id="IPR045867">
    <property type="entry name" value="DNA-dir_RpoC_beta_prime"/>
</dbReference>
<evidence type="ECO:0000256" key="3">
    <source>
        <dbReference type="ARBA" id="ARBA00022679"/>
    </source>
</evidence>
<keyword evidence="5" id="KW-0804">Transcription</keyword>
<accession>A0A5C3LYH8</accession>
<dbReference type="AlphaFoldDB" id="A0A5C3LYH8"/>
<dbReference type="PANTHER" id="PTHR19376:SF37">
    <property type="entry name" value="DNA-DIRECTED RNA POLYMERASE II SUBUNIT RPB1"/>
    <property type="match status" value="1"/>
</dbReference>
<evidence type="ECO:0000259" key="7">
    <source>
        <dbReference type="Pfam" id="PF04998"/>
    </source>
</evidence>
<reference evidence="9 10" key="1">
    <citation type="journal article" date="2019" name="Nat. Ecol. Evol.">
        <title>Megaphylogeny resolves global patterns of mushroom evolution.</title>
        <authorList>
            <person name="Varga T."/>
            <person name="Krizsan K."/>
            <person name="Foldi C."/>
            <person name="Dima B."/>
            <person name="Sanchez-Garcia M."/>
            <person name="Sanchez-Ramirez S."/>
            <person name="Szollosi G.J."/>
            <person name="Szarkandi J.G."/>
            <person name="Papp V."/>
            <person name="Albert L."/>
            <person name="Andreopoulos W."/>
            <person name="Angelini C."/>
            <person name="Antonin V."/>
            <person name="Barry K.W."/>
            <person name="Bougher N.L."/>
            <person name="Buchanan P."/>
            <person name="Buyck B."/>
            <person name="Bense V."/>
            <person name="Catcheside P."/>
            <person name="Chovatia M."/>
            <person name="Cooper J."/>
            <person name="Damon W."/>
            <person name="Desjardin D."/>
            <person name="Finy P."/>
            <person name="Geml J."/>
            <person name="Haridas S."/>
            <person name="Hughes K."/>
            <person name="Justo A."/>
            <person name="Karasinski D."/>
            <person name="Kautmanova I."/>
            <person name="Kiss B."/>
            <person name="Kocsube S."/>
            <person name="Kotiranta H."/>
            <person name="LaButti K.M."/>
            <person name="Lechner B.E."/>
            <person name="Liimatainen K."/>
            <person name="Lipzen A."/>
            <person name="Lukacs Z."/>
            <person name="Mihaltcheva S."/>
            <person name="Morgado L.N."/>
            <person name="Niskanen T."/>
            <person name="Noordeloos M.E."/>
            <person name="Ohm R.A."/>
            <person name="Ortiz-Santana B."/>
            <person name="Ovrebo C."/>
            <person name="Racz N."/>
            <person name="Riley R."/>
            <person name="Savchenko A."/>
            <person name="Shiryaev A."/>
            <person name="Soop K."/>
            <person name="Spirin V."/>
            <person name="Szebenyi C."/>
            <person name="Tomsovsky M."/>
            <person name="Tulloss R.E."/>
            <person name="Uehling J."/>
            <person name="Grigoriev I.V."/>
            <person name="Vagvolgyi C."/>
            <person name="Papp T."/>
            <person name="Martin F.M."/>
            <person name="Miettinen O."/>
            <person name="Hibbett D.S."/>
            <person name="Nagy L.G."/>
        </authorList>
    </citation>
    <scope>NUCLEOTIDE SEQUENCE [LARGE SCALE GENOMIC DNA]</scope>
    <source>
        <strain evidence="9 10">CBS 166.37</strain>
    </source>
</reference>
<dbReference type="Pfam" id="PF05000">
    <property type="entry name" value="RNA_pol_Rpb1_4"/>
    <property type="match status" value="1"/>
</dbReference>
<evidence type="ECO:0000256" key="5">
    <source>
        <dbReference type="ARBA" id="ARBA00023163"/>
    </source>
</evidence>
<name>A0A5C3LYH8_9AGAR</name>
<keyword evidence="2" id="KW-0240">DNA-directed RNA polymerase</keyword>
<dbReference type="InterPro" id="IPR038120">
    <property type="entry name" value="Rpb1_funnel_sf"/>
</dbReference>
<dbReference type="OrthoDB" id="270392at2759"/>
<organism evidence="9 10">
    <name type="scientific">Crucibulum laeve</name>
    <dbReference type="NCBI Taxonomy" id="68775"/>
    <lineage>
        <taxon>Eukaryota</taxon>
        <taxon>Fungi</taxon>
        <taxon>Dikarya</taxon>
        <taxon>Basidiomycota</taxon>
        <taxon>Agaricomycotina</taxon>
        <taxon>Agaricomycetes</taxon>
        <taxon>Agaricomycetidae</taxon>
        <taxon>Agaricales</taxon>
        <taxon>Agaricineae</taxon>
        <taxon>Nidulariaceae</taxon>
        <taxon>Crucibulum</taxon>
    </lineage>
</organism>
<keyword evidence="3" id="KW-0808">Transferase</keyword>
<evidence type="ECO:0000256" key="2">
    <source>
        <dbReference type="ARBA" id="ARBA00022478"/>
    </source>
</evidence>
<dbReference type="EC" id="2.7.7.6" evidence="1"/>
<evidence type="ECO:0000256" key="1">
    <source>
        <dbReference type="ARBA" id="ARBA00012418"/>
    </source>
</evidence>
<dbReference type="InterPro" id="IPR007083">
    <property type="entry name" value="RNA_pol_Rpb1_4"/>
</dbReference>
<evidence type="ECO:0000259" key="8">
    <source>
        <dbReference type="Pfam" id="PF05000"/>
    </source>
</evidence>
<evidence type="ECO:0000259" key="6">
    <source>
        <dbReference type="Pfam" id="PF04992"/>
    </source>
</evidence>
<dbReference type="EMBL" id="ML213605">
    <property type="protein sequence ID" value="TFK37902.1"/>
    <property type="molecule type" value="Genomic_DNA"/>
</dbReference>
<feature type="domain" description="RNA polymerase Rpb1" evidence="6">
    <location>
        <begin position="225"/>
        <end position="285"/>
    </location>
</feature>
<dbReference type="InterPro" id="IPR007075">
    <property type="entry name" value="RNA_pol_Rpb1_6"/>
</dbReference>
<sequence length="367" mass="41614">MAIFLPASSPSTEQVTNLVTPRGVNIHHSPDLKSSNPVFDDGVLSENSELIFSGLVHIVFHEKRPQATPQLSTELQILLKVLPDMTIQVPSESLVERRLNLARAEDNNIKQMEISACVGQQSMESRWISFGFHHRTLPHFIKDDLSPESRGFVENSYLRGLTPQEFFHAMARREGLIDTALKTTQTSYIQRRLMKALEDVIVYYDDIVRNSLGDRIKFVYGEDGMDGIYIEKQTIEIFRLNNREFEHNYRIDVTDPAGDFLPGVLQIRFDNSSLEFQAKLDEEYMRKPSDLEPSYIVDAVRALNQRFIVVCGDDELSHPPGAAFASRRVLEKFNSTGEASDWVLGEAESKLNPSIVHPEEICGVFAV</sequence>
<dbReference type="GO" id="GO:0005665">
    <property type="term" value="C:RNA polymerase II, core complex"/>
    <property type="evidence" value="ECO:0007669"/>
    <property type="project" value="TreeGrafter"/>
</dbReference>
<keyword evidence="10" id="KW-1185">Reference proteome</keyword>
<keyword evidence="4" id="KW-0548">Nucleotidyltransferase</keyword>
<evidence type="ECO:0000313" key="9">
    <source>
        <dbReference type="EMBL" id="TFK37902.1"/>
    </source>
</evidence>
<protein>
    <recommendedName>
        <fullName evidence="1">DNA-directed RNA polymerase</fullName>
        <ecNumber evidence="1">2.7.7.6</ecNumber>
    </recommendedName>
</protein>
<dbReference type="Gene3D" id="1.10.132.30">
    <property type="match status" value="1"/>
</dbReference>
<dbReference type="Gene3D" id="6.20.50.80">
    <property type="match status" value="1"/>
</dbReference>
<dbReference type="Gene3D" id="6.10.250.2940">
    <property type="match status" value="1"/>
</dbReference>
<dbReference type="STRING" id="68775.A0A5C3LYH8"/>
<dbReference type="Proteomes" id="UP000308652">
    <property type="component" value="Unassembled WGS sequence"/>
</dbReference>
<dbReference type="InterPro" id="IPR007081">
    <property type="entry name" value="RNA_pol_Rpb1_5"/>
</dbReference>
<evidence type="ECO:0000313" key="10">
    <source>
        <dbReference type="Proteomes" id="UP000308652"/>
    </source>
</evidence>
<evidence type="ECO:0000256" key="4">
    <source>
        <dbReference type="ARBA" id="ARBA00022695"/>
    </source>
</evidence>
<dbReference type="GO" id="GO:0003677">
    <property type="term" value="F:DNA binding"/>
    <property type="evidence" value="ECO:0007669"/>
    <property type="project" value="InterPro"/>
</dbReference>
<dbReference type="PANTHER" id="PTHR19376">
    <property type="entry name" value="DNA-DIRECTED RNA POLYMERASE"/>
    <property type="match status" value="1"/>
</dbReference>
<dbReference type="Pfam" id="PF04992">
    <property type="entry name" value="RNA_pol_Rpb1_6"/>
    <property type="match status" value="1"/>
</dbReference>
<dbReference type="GO" id="GO:0006351">
    <property type="term" value="P:DNA-templated transcription"/>
    <property type="evidence" value="ECO:0007669"/>
    <property type="project" value="InterPro"/>
</dbReference>
<feature type="domain" description="RNA polymerase Rpb1" evidence="8">
    <location>
        <begin position="103"/>
        <end position="153"/>
    </location>
</feature>
<feature type="domain" description="RNA polymerase Rpb1" evidence="7">
    <location>
        <begin position="160"/>
        <end position="366"/>
    </location>
</feature>